<evidence type="ECO:0000256" key="6">
    <source>
        <dbReference type="ARBA" id="ARBA00022918"/>
    </source>
</evidence>
<name>A0A5B6WZ71_9ROSI</name>
<feature type="domain" description="Reverse transcriptase RNase H-like" evidence="8">
    <location>
        <begin position="31"/>
        <end position="111"/>
    </location>
</feature>
<dbReference type="PANTHER" id="PTHR34072:SF59">
    <property type="entry name" value="CCHC-TYPE INTEGRASE"/>
    <property type="match status" value="1"/>
</dbReference>
<keyword evidence="1" id="KW-0808">Transferase</keyword>
<dbReference type="CDD" id="cd09274">
    <property type="entry name" value="RNase_HI_RT_Ty3"/>
    <property type="match status" value="1"/>
</dbReference>
<dbReference type="AlphaFoldDB" id="A0A5B6WZ71"/>
<evidence type="ECO:0000313" key="9">
    <source>
        <dbReference type="EMBL" id="KAA3487291.1"/>
    </source>
</evidence>
<keyword evidence="6" id="KW-0695">RNA-directed DNA polymerase</keyword>
<reference evidence="10" key="1">
    <citation type="journal article" date="2019" name="Plant Biotechnol. J.">
        <title>Genome sequencing of the Australian wild diploid species Gossypium australe highlights disease resistance and delayed gland morphogenesis.</title>
        <authorList>
            <person name="Cai Y."/>
            <person name="Cai X."/>
            <person name="Wang Q."/>
            <person name="Wang P."/>
            <person name="Zhang Y."/>
            <person name="Cai C."/>
            <person name="Xu Y."/>
            <person name="Wang K."/>
            <person name="Zhou Z."/>
            <person name="Wang C."/>
            <person name="Geng S."/>
            <person name="Li B."/>
            <person name="Dong Q."/>
            <person name="Hou Y."/>
            <person name="Wang H."/>
            <person name="Ai P."/>
            <person name="Liu Z."/>
            <person name="Yi F."/>
            <person name="Sun M."/>
            <person name="An G."/>
            <person name="Cheng J."/>
            <person name="Zhang Y."/>
            <person name="Shi Q."/>
            <person name="Xie Y."/>
            <person name="Shi X."/>
            <person name="Chang Y."/>
            <person name="Huang F."/>
            <person name="Chen Y."/>
            <person name="Hong S."/>
            <person name="Mi L."/>
            <person name="Sun Q."/>
            <person name="Zhang L."/>
            <person name="Zhou B."/>
            <person name="Peng R."/>
            <person name="Zhang X."/>
            <person name="Liu F."/>
        </authorList>
    </citation>
    <scope>NUCLEOTIDE SEQUENCE [LARGE SCALE GENOMIC DNA]</scope>
    <source>
        <strain evidence="10">cv. PA1801</strain>
    </source>
</reference>
<proteinExistence type="predicted"/>
<feature type="region of interest" description="Disordered" evidence="7">
    <location>
        <begin position="242"/>
        <end position="270"/>
    </location>
</feature>
<feature type="compositionally biased region" description="Basic and acidic residues" evidence="7">
    <location>
        <begin position="246"/>
        <end position="255"/>
    </location>
</feature>
<evidence type="ECO:0000256" key="7">
    <source>
        <dbReference type="SAM" id="MobiDB-lite"/>
    </source>
</evidence>
<keyword evidence="10" id="KW-1185">Reference proteome</keyword>
<organism evidence="9 10">
    <name type="scientific">Gossypium australe</name>
    <dbReference type="NCBI Taxonomy" id="47621"/>
    <lineage>
        <taxon>Eukaryota</taxon>
        <taxon>Viridiplantae</taxon>
        <taxon>Streptophyta</taxon>
        <taxon>Embryophyta</taxon>
        <taxon>Tracheophyta</taxon>
        <taxon>Spermatophyta</taxon>
        <taxon>Magnoliopsida</taxon>
        <taxon>eudicotyledons</taxon>
        <taxon>Gunneridae</taxon>
        <taxon>Pentapetalae</taxon>
        <taxon>rosids</taxon>
        <taxon>malvids</taxon>
        <taxon>Malvales</taxon>
        <taxon>Malvaceae</taxon>
        <taxon>Malvoideae</taxon>
        <taxon>Gossypium</taxon>
    </lineage>
</organism>
<gene>
    <name evidence="9" type="ORF">EPI10_031126</name>
</gene>
<comment type="caution">
    <text evidence="9">The sequence shown here is derived from an EMBL/GenBank/DDBJ whole genome shotgun (WGS) entry which is preliminary data.</text>
</comment>
<sequence>MLQKDVKFEWLEKCQKTLLTEAPILVQLESGKEFVIFSDVSLNGLGCVLMQEGKVIAYASRQLKPHKKNYPTHGLELAAIVFALKILRHHLFGEKCHIFTDHKSLKWLKLLKDYELVIGYHLGKANVVADALSRKFLFTLRAMNTKFTKLRKVIKNFKLKEFSANRLVIQTIRLGPMTKILHEAHSGCLSIHPGSTKMYNDLKKLTEPTRNKGSTHQWSNDQGTDIVEHVYEFTGNLYEALEEDHDMPKNSDKPPYDSYEMPSCETSRTENSEVLSSMLAMMAQMIKMMQEIFEALPPRQEDMSDVHNSDHKNPCTIDNHDEIYGEIQSELVTKDHVDELDIIETISDPIDMAVEVTVNLEVKDELTTNMEPKHILNASVEEPIHFLAIVEKVPTDKVKDFDSFSFDNGSKA</sequence>
<dbReference type="InterPro" id="IPR043502">
    <property type="entry name" value="DNA/RNA_pol_sf"/>
</dbReference>
<evidence type="ECO:0000313" key="10">
    <source>
        <dbReference type="Proteomes" id="UP000325315"/>
    </source>
</evidence>
<dbReference type="GO" id="GO:0004519">
    <property type="term" value="F:endonuclease activity"/>
    <property type="evidence" value="ECO:0007669"/>
    <property type="project" value="UniProtKB-KW"/>
</dbReference>
<dbReference type="InterPro" id="IPR041373">
    <property type="entry name" value="RT_RNaseH"/>
</dbReference>
<evidence type="ECO:0000256" key="1">
    <source>
        <dbReference type="ARBA" id="ARBA00022679"/>
    </source>
</evidence>
<accession>A0A5B6WZ71</accession>
<dbReference type="OrthoDB" id="415724at2759"/>
<keyword evidence="4" id="KW-0255">Endonuclease</keyword>
<dbReference type="Pfam" id="PF17917">
    <property type="entry name" value="RT_RNaseH"/>
    <property type="match status" value="1"/>
</dbReference>
<protein>
    <submittedName>
        <fullName evidence="9">Integrase</fullName>
    </submittedName>
</protein>
<dbReference type="Proteomes" id="UP000325315">
    <property type="component" value="Unassembled WGS sequence"/>
</dbReference>
<evidence type="ECO:0000256" key="2">
    <source>
        <dbReference type="ARBA" id="ARBA00022695"/>
    </source>
</evidence>
<dbReference type="SUPFAM" id="SSF56672">
    <property type="entry name" value="DNA/RNA polymerases"/>
    <property type="match status" value="1"/>
</dbReference>
<keyword evidence="5" id="KW-0378">Hydrolase</keyword>
<dbReference type="PANTHER" id="PTHR34072">
    <property type="entry name" value="ENZYMATIC POLYPROTEIN-RELATED"/>
    <property type="match status" value="1"/>
</dbReference>
<evidence type="ECO:0000256" key="5">
    <source>
        <dbReference type="ARBA" id="ARBA00022801"/>
    </source>
</evidence>
<evidence type="ECO:0000256" key="3">
    <source>
        <dbReference type="ARBA" id="ARBA00022722"/>
    </source>
</evidence>
<dbReference type="Gene3D" id="3.10.20.370">
    <property type="match status" value="1"/>
</dbReference>
<dbReference type="GO" id="GO:0016787">
    <property type="term" value="F:hydrolase activity"/>
    <property type="evidence" value="ECO:0007669"/>
    <property type="project" value="UniProtKB-KW"/>
</dbReference>
<keyword evidence="2" id="KW-0548">Nucleotidyltransferase</keyword>
<dbReference type="GO" id="GO:0003964">
    <property type="term" value="F:RNA-directed DNA polymerase activity"/>
    <property type="evidence" value="ECO:0007669"/>
    <property type="project" value="UniProtKB-KW"/>
</dbReference>
<evidence type="ECO:0000256" key="4">
    <source>
        <dbReference type="ARBA" id="ARBA00022759"/>
    </source>
</evidence>
<dbReference type="EMBL" id="SMMG02000001">
    <property type="protein sequence ID" value="KAA3487291.1"/>
    <property type="molecule type" value="Genomic_DNA"/>
</dbReference>
<evidence type="ECO:0000259" key="8">
    <source>
        <dbReference type="Pfam" id="PF17917"/>
    </source>
</evidence>
<keyword evidence="3" id="KW-0540">Nuclease</keyword>